<keyword evidence="2" id="KW-0560">Oxidoreductase</keyword>
<organism evidence="3 4">
    <name type="scientific">Sphingomonas glacialis</name>
    <dbReference type="NCBI Taxonomy" id="658225"/>
    <lineage>
        <taxon>Bacteria</taxon>
        <taxon>Pseudomonadati</taxon>
        <taxon>Pseudomonadota</taxon>
        <taxon>Alphaproteobacteria</taxon>
        <taxon>Sphingomonadales</taxon>
        <taxon>Sphingomonadaceae</taxon>
        <taxon>Sphingomonas</taxon>
    </lineage>
</organism>
<gene>
    <name evidence="3" type="ORF">EAH76_14080</name>
</gene>
<dbReference type="CDD" id="cd05233">
    <property type="entry name" value="SDR_c"/>
    <property type="match status" value="1"/>
</dbReference>
<dbReference type="Gene3D" id="3.40.50.720">
    <property type="entry name" value="NAD(P)-binding Rossmann-like Domain"/>
    <property type="match status" value="1"/>
</dbReference>
<dbReference type="InterPro" id="IPR002347">
    <property type="entry name" value="SDR_fam"/>
</dbReference>
<dbReference type="InterPro" id="IPR036291">
    <property type="entry name" value="NAD(P)-bd_dom_sf"/>
</dbReference>
<evidence type="ECO:0000256" key="1">
    <source>
        <dbReference type="ARBA" id="ARBA00006484"/>
    </source>
</evidence>
<proteinExistence type="inferred from homology"/>
<dbReference type="AlphaFoldDB" id="A0A502FTV0"/>
<dbReference type="PRINTS" id="PR00081">
    <property type="entry name" value="GDHRDH"/>
</dbReference>
<comment type="similarity">
    <text evidence="1">Belongs to the short-chain dehydrogenases/reductases (SDR) family.</text>
</comment>
<evidence type="ECO:0000313" key="3">
    <source>
        <dbReference type="EMBL" id="TPG52968.1"/>
    </source>
</evidence>
<reference evidence="3 4" key="1">
    <citation type="journal article" date="2019" name="Environ. Microbiol.">
        <title>Species interactions and distinct microbial communities in high Arctic permafrost affected cryosols are associated with the CH4 and CO2 gas fluxes.</title>
        <authorList>
            <person name="Altshuler I."/>
            <person name="Hamel J."/>
            <person name="Turney S."/>
            <person name="Magnuson E."/>
            <person name="Levesque R."/>
            <person name="Greer C."/>
            <person name="Whyte L.G."/>
        </authorList>
    </citation>
    <scope>NUCLEOTIDE SEQUENCE [LARGE SCALE GENOMIC DNA]</scope>
    <source>
        <strain evidence="3 4">E6.1</strain>
    </source>
</reference>
<dbReference type="EMBL" id="RCZC01000003">
    <property type="protein sequence ID" value="TPG52968.1"/>
    <property type="molecule type" value="Genomic_DNA"/>
</dbReference>
<dbReference type="GO" id="GO:0016491">
    <property type="term" value="F:oxidoreductase activity"/>
    <property type="evidence" value="ECO:0007669"/>
    <property type="project" value="UniProtKB-KW"/>
</dbReference>
<dbReference type="Pfam" id="PF00106">
    <property type="entry name" value="adh_short"/>
    <property type="match status" value="1"/>
</dbReference>
<comment type="caution">
    <text evidence="3">The sequence shown here is derived from an EMBL/GenBank/DDBJ whole genome shotgun (WGS) entry which is preliminary data.</text>
</comment>
<dbReference type="SUPFAM" id="SSF51735">
    <property type="entry name" value="NAD(P)-binding Rossmann-fold domains"/>
    <property type="match status" value="1"/>
</dbReference>
<dbReference type="RefSeq" id="WP_140850894.1">
    <property type="nucleotide sequence ID" value="NZ_RCZC01000003.1"/>
</dbReference>
<sequence>MATKFAIITGASTGIGFELASLAAKDGYDLLLVADEALINDAAADIKQFGTDVQALEADLSTTDGVDQLLSAAGSRQIDLLCANAGHGLGHGFLDQSVADWRHVIDTNITGTLYLLQKTLPAMVSRDDGKVLVTGSIAGYIPGAFQAVYNGSKAFIDSFTEALRNEIKESKGVTLTTLMPGPVETEFFDRADMMDTSVGVNPNKSDPADVAKDGWDAVMAGKTTIVSGWKNKVQVAMTGVVPPSMLAEQHRKMAEPGTADQ</sequence>
<accession>A0A502FTV0</accession>
<dbReference type="PANTHER" id="PTHR43391">
    <property type="entry name" value="RETINOL DEHYDROGENASE-RELATED"/>
    <property type="match status" value="1"/>
</dbReference>
<name>A0A502FTV0_9SPHN</name>
<dbReference type="PANTHER" id="PTHR43391:SF12">
    <property type="entry name" value="OXIDOREDUCTASE EPHD-RELATED"/>
    <property type="match status" value="1"/>
</dbReference>
<dbReference type="OrthoDB" id="9808814at2"/>
<keyword evidence="4" id="KW-1185">Reference proteome</keyword>
<evidence type="ECO:0000256" key="2">
    <source>
        <dbReference type="ARBA" id="ARBA00023002"/>
    </source>
</evidence>
<protein>
    <submittedName>
        <fullName evidence="3">SDR family NAD(P)-dependent oxidoreductase</fullName>
    </submittedName>
</protein>
<dbReference type="InterPro" id="IPR020904">
    <property type="entry name" value="Sc_DH/Rdtase_CS"/>
</dbReference>
<dbReference type="Proteomes" id="UP000319931">
    <property type="component" value="Unassembled WGS sequence"/>
</dbReference>
<evidence type="ECO:0000313" key="4">
    <source>
        <dbReference type="Proteomes" id="UP000319931"/>
    </source>
</evidence>
<dbReference type="PROSITE" id="PS00061">
    <property type="entry name" value="ADH_SHORT"/>
    <property type="match status" value="1"/>
</dbReference>